<evidence type="ECO:0000256" key="11">
    <source>
        <dbReference type="ARBA" id="ARBA00023221"/>
    </source>
</evidence>
<dbReference type="GO" id="GO:0000247">
    <property type="term" value="F:C-8 sterol isomerase activity"/>
    <property type="evidence" value="ECO:0007669"/>
    <property type="project" value="TreeGrafter"/>
</dbReference>
<evidence type="ECO:0000313" key="17">
    <source>
        <dbReference type="Proteomes" id="UP000799324"/>
    </source>
</evidence>
<keyword evidence="9 13" id="KW-0472">Membrane</keyword>
<dbReference type="InterPro" id="IPR007905">
    <property type="entry name" value="EBP"/>
</dbReference>
<evidence type="ECO:0000256" key="9">
    <source>
        <dbReference type="ARBA" id="ARBA00023136"/>
    </source>
</evidence>
<proteinExistence type="inferred from homology"/>
<keyword evidence="3" id="KW-0444">Lipid biosynthesis</keyword>
<evidence type="ECO:0000313" key="16">
    <source>
        <dbReference type="EMBL" id="KAF2659998.1"/>
    </source>
</evidence>
<dbReference type="EMBL" id="MU004302">
    <property type="protein sequence ID" value="KAF2659998.1"/>
    <property type="molecule type" value="Genomic_DNA"/>
</dbReference>
<evidence type="ECO:0000256" key="13">
    <source>
        <dbReference type="PROSITE-ProRule" id="PRU01087"/>
    </source>
</evidence>
<evidence type="ECO:0000256" key="12">
    <source>
        <dbReference type="ARBA" id="ARBA00023235"/>
    </source>
</evidence>
<feature type="transmembrane region" description="Helical" evidence="14">
    <location>
        <begin position="194"/>
        <end position="214"/>
    </location>
</feature>
<feature type="transmembrane region" description="Helical" evidence="14">
    <location>
        <begin position="154"/>
        <end position="174"/>
    </location>
</feature>
<keyword evidence="8" id="KW-0443">Lipid metabolism</keyword>
<name>A0A6A6TM56_9PLEO</name>
<evidence type="ECO:0000256" key="7">
    <source>
        <dbReference type="ARBA" id="ARBA00023011"/>
    </source>
</evidence>
<feature type="transmembrane region" description="Helical" evidence="14">
    <location>
        <begin position="38"/>
        <end position="57"/>
    </location>
</feature>
<keyword evidence="11" id="KW-0753">Steroid metabolism</keyword>
<keyword evidence="10" id="KW-1207">Sterol metabolism</keyword>
<sequence length="247" mass="27979">MSAPAVPDIAPIAPLHPYYPINAEIVGYLANEWNTLELVSMFSAGCAVIFTITYLAVTKLRPNVTTADLATVMWFVLCGCIHLFFEGYFAVNFRNMGGMQDLFGQLWKEYSLSDSRYLTQDAFVLCMETITAAFWGPLSFLTAGMIATDHPLRFPLQIIVSLGQLYGDVLYYATSMFDHWILDRTYSRPEAAYFWGYFVLMNAFWIVIPGFLVYQGVNACWRAFAALDRVEERLKGRNANGEVKKSQ</sequence>
<evidence type="ECO:0000256" key="1">
    <source>
        <dbReference type="ARBA" id="ARBA00004141"/>
    </source>
</evidence>
<gene>
    <name evidence="16" type="ORF">K491DRAFT_589919</name>
</gene>
<evidence type="ECO:0000256" key="10">
    <source>
        <dbReference type="ARBA" id="ARBA00023166"/>
    </source>
</evidence>
<keyword evidence="12" id="KW-0413">Isomerase</keyword>
<evidence type="ECO:0000256" key="4">
    <source>
        <dbReference type="ARBA" id="ARBA00022692"/>
    </source>
</evidence>
<dbReference type="PANTHER" id="PTHR14207">
    <property type="entry name" value="STEROL ISOMERASE"/>
    <property type="match status" value="1"/>
</dbReference>
<dbReference type="GO" id="GO:0016020">
    <property type="term" value="C:membrane"/>
    <property type="evidence" value="ECO:0007669"/>
    <property type="project" value="UniProtKB-SubCell"/>
</dbReference>
<evidence type="ECO:0000256" key="3">
    <source>
        <dbReference type="ARBA" id="ARBA00022516"/>
    </source>
</evidence>
<evidence type="ECO:0000256" key="5">
    <source>
        <dbReference type="ARBA" id="ARBA00022955"/>
    </source>
</evidence>
<evidence type="ECO:0000256" key="8">
    <source>
        <dbReference type="ARBA" id="ARBA00023098"/>
    </source>
</evidence>
<accession>A0A6A6TM56</accession>
<dbReference type="AlphaFoldDB" id="A0A6A6TM56"/>
<keyword evidence="7" id="KW-0756">Sterol biosynthesis</keyword>
<feature type="transmembrane region" description="Helical" evidence="14">
    <location>
        <begin position="122"/>
        <end position="147"/>
    </location>
</feature>
<dbReference type="OrthoDB" id="58557at2759"/>
<dbReference type="InterPro" id="IPR033118">
    <property type="entry name" value="EXPERA"/>
</dbReference>
<dbReference type="Pfam" id="PF05241">
    <property type="entry name" value="EBP"/>
    <property type="match status" value="1"/>
</dbReference>
<feature type="transmembrane region" description="Helical" evidence="14">
    <location>
        <begin position="69"/>
        <end position="91"/>
    </location>
</feature>
<dbReference type="PANTHER" id="PTHR14207:SF0">
    <property type="entry name" value="3-BETA-HYDROXYSTEROID-DELTA(8),DELTA(7)-ISOMERASE"/>
    <property type="match status" value="1"/>
</dbReference>
<evidence type="ECO:0000256" key="2">
    <source>
        <dbReference type="ARBA" id="ARBA00008337"/>
    </source>
</evidence>
<dbReference type="GO" id="GO:0047750">
    <property type="term" value="F:cholestenol delta-isomerase activity"/>
    <property type="evidence" value="ECO:0007669"/>
    <property type="project" value="InterPro"/>
</dbReference>
<dbReference type="Proteomes" id="UP000799324">
    <property type="component" value="Unassembled WGS sequence"/>
</dbReference>
<dbReference type="GO" id="GO:0004769">
    <property type="term" value="F:steroid Delta-isomerase activity"/>
    <property type="evidence" value="ECO:0007669"/>
    <property type="project" value="TreeGrafter"/>
</dbReference>
<keyword evidence="5" id="KW-0752">Steroid biosynthesis</keyword>
<dbReference type="PROSITE" id="PS51751">
    <property type="entry name" value="EXPERA"/>
    <property type="match status" value="1"/>
</dbReference>
<organism evidence="16 17">
    <name type="scientific">Lophiostoma macrostomum CBS 122681</name>
    <dbReference type="NCBI Taxonomy" id="1314788"/>
    <lineage>
        <taxon>Eukaryota</taxon>
        <taxon>Fungi</taxon>
        <taxon>Dikarya</taxon>
        <taxon>Ascomycota</taxon>
        <taxon>Pezizomycotina</taxon>
        <taxon>Dothideomycetes</taxon>
        <taxon>Pleosporomycetidae</taxon>
        <taxon>Pleosporales</taxon>
        <taxon>Lophiostomataceae</taxon>
        <taxon>Lophiostoma</taxon>
    </lineage>
</organism>
<comment type="subcellular location">
    <subcellularLocation>
        <location evidence="1">Membrane</location>
        <topology evidence="1">Multi-pass membrane protein</topology>
    </subcellularLocation>
</comment>
<reference evidence="16" key="1">
    <citation type="journal article" date="2020" name="Stud. Mycol.">
        <title>101 Dothideomycetes genomes: a test case for predicting lifestyles and emergence of pathogens.</title>
        <authorList>
            <person name="Haridas S."/>
            <person name="Albert R."/>
            <person name="Binder M."/>
            <person name="Bloem J."/>
            <person name="Labutti K."/>
            <person name="Salamov A."/>
            <person name="Andreopoulos B."/>
            <person name="Baker S."/>
            <person name="Barry K."/>
            <person name="Bills G."/>
            <person name="Bluhm B."/>
            <person name="Cannon C."/>
            <person name="Castanera R."/>
            <person name="Culley D."/>
            <person name="Daum C."/>
            <person name="Ezra D."/>
            <person name="Gonzalez J."/>
            <person name="Henrissat B."/>
            <person name="Kuo A."/>
            <person name="Liang C."/>
            <person name="Lipzen A."/>
            <person name="Lutzoni F."/>
            <person name="Magnuson J."/>
            <person name="Mondo S."/>
            <person name="Nolan M."/>
            <person name="Ohm R."/>
            <person name="Pangilinan J."/>
            <person name="Park H.-J."/>
            <person name="Ramirez L."/>
            <person name="Alfaro M."/>
            <person name="Sun H."/>
            <person name="Tritt A."/>
            <person name="Yoshinaga Y."/>
            <person name="Zwiers L.-H."/>
            <person name="Turgeon B."/>
            <person name="Goodwin S."/>
            <person name="Spatafora J."/>
            <person name="Crous P."/>
            <person name="Grigoriev I."/>
        </authorList>
    </citation>
    <scope>NUCLEOTIDE SEQUENCE</scope>
    <source>
        <strain evidence="16">CBS 122681</strain>
    </source>
</reference>
<evidence type="ECO:0000259" key="15">
    <source>
        <dbReference type="PROSITE" id="PS51751"/>
    </source>
</evidence>
<protein>
    <submittedName>
        <fullName evidence="16">Emopamil-binding protein</fullName>
    </submittedName>
</protein>
<evidence type="ECO:0000256" key="14">
    <source>
        <dbReference type="SAM" id="Phobius"/>
    </source>
</evidence>
<evidence type="ECO:0000256" key="6">
    <source>
        <dbReference type="ARBA" id="ARBA00022989"/>
    </source>
</evidence>
<dbReference type="GO" id="GO:0005783">
    <property type="term" value="C:endoplasmic reticulum"/>
    <property type="evidence" value="ECO:0007669"/>
    <property type="project" value="TreeGrafter"/>
</dbReference>
<dbReference type="GO" id="GO:0016126">
    <property type="term" value="P:sterol biosynthetic process"/>
    <property type="evidence" value="ECO:0007669"/>
    <property type="project" value="UniProtKB-KW"/>
</dbReference>
<feature type="domain" description="EXPERA" evidence="15">
    <location>
        <begin position="67"/>
        <end position="213"/>
    </location>
</feature>
<keyword evidence="4 13" id="KW-0812">Transmembrane</keyword>
<comment type="similarity">
    <text evidence="2">Belongs to the EBP family.</text>
</comment>
<keyword evidence="6 13" id="KW-1133">Transmembrane helix</keyword>
<keyword evidence="17" id="KW-1185">Reference proteome</keyword>